<dbReference type="Proteomes" id="UP000724584">
    <property type="component" value="Unassembled WGS sequence"/>
</dbReference>
<evidence type="ECO:0000313" key="1">
    <source>
        <dbReference type="EMBL" id="KAH6650146.1"/>
    </source>
</evidence>
<keyword evidence="2" id="KW-1185">Reference proteome</keyword>
<reference evidence="1 2" key="1">
    <citation type="journal article" date="2021" name="Nat. Commun.">
        <title>Genetic determinants of endophytism in the Arabidopsis root mycobiome.</title>
        <authorList>
            <person name="Mesny F."/>
            <person name="Miyauchi S."/>
            <person name="Thiergart T."/>
            <person name="Pickel B."/>
            <person name="Atanasova L."/>
            <person name="Karlsson M."/>
            <person name="Huettel B."/>
            <person name="Barry K.W."/>
            <person name="Haridas S."/>
            <person name="Chen C."/>
            <person name="Bauer D."/>
            <person name="Andreopoulos W."/>
            <person name="Pangilinan J."/>
            <person name="LaButti K."/>
            <person name="Riley R."/>
            <person name="Lipzen A."/>
            <person name="Clum A."/>
            <person name="Drula E."/>
            <person name="Henrissat B."/>
            <person name="Kohler A."/>
            <person name="Grigoriev I.V."/>
            <person name="Martin F.M."/>
            <person name="Hacquard S."/>
        </authorList>
    </citation>
    <scope>NUCLEOTIDE SEQUENCE [LARGE SCALE GENOMIC DNA]</scope>
    <source>
        <strain evidence="1 2">MPI-SDFR-AT-0079</strain>
    </source>
</reference>
<protein>
    <submittedName>
        <fullName evidence="1">Uncharacterized protein</fullName>
    </submittedName>
</protein>
<gene>
    <name evidence="1" type="ORF">F5144DRAFT_35765</name>
</gene>
<organism evidence="1 2">
    <name type="scientific">Chaetomium tenue</name>
    <dbReference type="NCBI Taxonomy" id="1854479"/>
    <lineage>
        <taxon>Eukaryota</taxon>
        <taxon>Fungi</taxon>
        <taxon>Dikarya</taxon>
        <taxon>Ascomycota</taxon>
        <taxon>Pezizomycotina</taxon>
        <taxon>Sordariomycetes</taxon>
        <taxon>Sordariomycetidae</taxon>
        <taxon>Sordariales</taxon>
        <taxon>Chaetomiaceae</taxon>
        <taxon>Chaetomium</taxon>
    </lineage>
</organism>
<comment type="caution">
    <text evidence="1">The sequence shown here is derived from an EMBL/GenBank/DDBJ whole genome shotgun (WGS) entry which is preliminary data.</text>
</comment>
<accession>A0ACB7PPH0</accession>
<proteinExistence type="predicted"/>
<sequence>MQQHPMMGCMSWGWCIMWMLQAPLGLAGLGETSYGFTRPRDRLGGVGGPWERKGSVRMEWRECRSGWWLSSSDSRSCCGTGPARNDPGQLGGWAGGLGFVALARIPRRRAWSRAVGCGGRTGVRGVVGCWELFRG</sequence>
<dbReference type="EMBL" id="JAGIZQ010000001">
    <property type="protein sequence ID" value="KAH6650146.1"/>
    <property type="molecule type" value="Genomic_DNA"/>
</dbReference>
<evidence type="ECO:0000313" key="2">
    <source>
        <dbReference type="Proteomes" id="UP000724584"/>
    </source>
</evidence>
<name>A0ACB7PPH0_9PEZI</name>